<dbReference type="Pfam" id="PF00071">
    <property type="entry name" value="Ras"/>
    <property type="match status" value="1"/>
</dbReference>
<dbReference type="EMBL" id="QUTA01003825">
    <property type="protein sequence ID" value="RHY22069.1"/>
    <property type="molecule type" value="Genomic_DNA"/>
</dbReference>
<dbReference type="SUPFAM" id="SSF52540">
    <property type="entry name" value="P-loop containing nucleoside triphosphate hydrolases"/>
    <property type="match status" value="1"/>
</dbReference>
<feature type="compositionally biased region" description="Polar residues" evidence="1">
    <location>
        <begin position="362"/>
        <end position="375"/>
    </location>
</feature>
<comment type="caution">
    <text evidence="2">The sequence shown here is derived from an EMBL/GenBank/DDBJ whole genome shotgun (WGS) entry which is preliminary data.</text>
</comment>
<sequence>MLYDKLLNDAASSLNDSEGSQATVAAGPPQIQQEIHLKVALGKSSIVRRWLKRPYQAAYHPTIGVDVHTIKHNKRGSNAKECPITYVDVWDVSFVEVDSPAFHELLCDGLDGIFFVFNVHRVSSIAAVDAWLTNLGKFVSSSEIPFYLLSHKADMLQKRVMTSDDIDAYVRVELICEGKSPDELLRPSPPPRAEDIMPPIVPSVVAVPSSVDALVCVPTHAITTLPRHNNADASTSPQDIINQRQSVEFGAEWMFGDHKGQYLVMKSRESMDMIVPHDSSSDVEVTPAPPSHKNDEGGDSEDDDGWRFFAGSLDRVKTERLLSVRKYAYRGLTFQRTPARFQVGKPATMDVQPPPPAAPSSWTPSEDTTTTQMHAPQTPVEVPPRQRLEDMTSQFYTRVRHRLDALERSAVVGIVYSAQLDELRQMVEVDSQQGKNNQATVERLWRTFVKDMDVWTQILATLLDAQVGAYGGASGLATVRADCSRRFMSAVPWSPAPNVTWTPGDDTGYPLVLGPGLCPAPFLIVEHEWNHRPAAALVHLGRTYALEPQCKAIVLSKIYNRRVGTGRFAGFVLVLLRNENGMYVHQFLSFGTAPLVAVVIRSIRRALFEPHTALGHAVPPIQLAPHGTVGVDVGQPPVPLDNHLGVSPRELLSVETRPDRVVRRVSDNQLATWTWSEPPPLPMSITIPGGLIPVVHGMVDFPGDNPVPAPPNFQAPPLITIDLMAIVMAHGRATPYAN</sequence>
<dbReference type="Proteomes" id="UP000266239">
    <property type="component" value="Unassembled WGS sequence"/>
</dbReference>
<reference evidence="2 3" key="1">
    <citation type="submission" date="2018-08" db="EMBL/GenBank/DDBJ databases">
        <title>Aphanomyces genome sequencing and annotation.</title>
        <authorList>
            <person name="Minardi D."/>
            <person name="Oidtmann B."/>
            <person name="Van Der Giezen M."/>
            <person name="Studholme D.J."/>
        </authorList>
    </citation>
    <scope>NUCLEOTIDE SEQUENCE [LARGE SCALE GENOMIC DNA]</scope>
    <source>
        <strain evidence="2 3">Yx</strain>
    </source>
</reference>
<dbReference type="GO" id="GO:0005525">
    <property type="term" value="F:GTP binding"/>
    <property type="evidence" value="ECO:0007669"/>
    <property type="project" value="InterPro"/>
</dbReference>
<evidence type="ECO:0000313" key="2">
    <source>
        <dbReference type="EMBL" id="RHY22069.1"/>
    </source>
</evidence>
<organism evidence="2 3">
    <name type="scientific">Aphanomyces astaci</name>
    <name type="common">Crayfish plague agent</name>
    <dbReference type="NCBI Taxonomy" id="112090"/>
    <lineage>
        <taxon>Eukaryota</taxon>
        <taxon>Sar</taxon>
        <taxon>Stramenopiles</taxon>
        <taxon>Oomycota</taxon>
        <taxon>Saprolegniomycetes</taxon>
        <taxon>Saprolegniales</taxon>
        <taxon>Verrucalvaceae</taxon>
        <taxon>Aphanomyces</taxon>
    </lineage>
</organism>
<name>A0A397BU11_APHAT</name>
<dbReference type="AlphaFoldDB" id="A0A397BU11"/>
<dbReference type="VEuPathDB" id="FungiDB:H257_04346"/>
<dbReference type="InterPro" id="IPR001806">
    <property type="entry name" value="Small_GTPase"/>
</dbReference>
<evidence type="ECO:0000313" key="3">
    <source>
        <dbReference type="Proteomes" id="UP000266239"/>
    </source>
</evidence>
<feature type="region of interest" description="Disordered" evidence="1">
    <location>
        <begin position="345"/>
        <end position="382"/>
    </location>
</feature>
<protein>
    <submittedName>
        <fullName evidence="2">Uncharacterized protein</fullName>
    </submittedName>
</protein>
<dbReference type="GO" id="GO:0003924">
    <property type="term" value="F:GTPase activity"/>
    <property type="evidence" value="ECO:0007669"/>
    <property type="project" value="InterPro"/>
</dbReference>
<evidence type="ECO:0000256" key="1">
    <source>
        <dbReference type="SAM" id="MobiDB-lite"/>
    </source>
</evidence>
<dbReference type="VEuPathDB" id="FungiDB:H257_04347"/>
<dbReference type="Gene3D" id="3.40.50.300">
    <property type="entry name" value="P-loop containing nucleotide triphosphate hydrolases"/>
    <property type="match status" value="1"/>
</dbReference>
<feature type="region of interest" description="Disordered" evidence="1">
    <location>
        <begin position="278"/>
        <end position="304"/>
    </location>
</feature>
<gene>
    <name evidence="2" type="ORF">DYB25_006768</name>
</gene>
<proteinExistence type="predicted"/>
<accession>A0A397BU11</accession>
<dbReference type="InterPro" id="IPR027417">
    <property type="entry name" value="P-loop_NTPase"/>
</dbReference>